<reference evidence="2" key="2">
    <citation type="submission" date="2020-05" db="UniProtKB">
        <authorList>
            <consortium name="EnsemblMetazoa"/>
        </authorList>
    </citation>
    <scope>IDENTIFICATION</scope>
    <source>
        <strain evidence="2">FAR1</strain>
    </source>
</reference>
<dbReference type="AlphaFoldDB" id="A0A182Q1V3"/>
<keyword evidence="1" id="KW-0732">Signal</keyword>
<name>A0A182Q1V3_9DIPT</name>
<evidence type="ECO:0000313" key="2">
    <source>
        <dbReference type="EnsemblMetazoa" id="AFAF001436-PA"/>
    </source>
</evidence>
<accession>A0A182Q1V3</accession>
<dbReference type="Proteomes" id="UP000075886">
    <property type="component" value="Unassembled WGS sequence"/>
</dbReference>
<evidence type="ECO:0000313" key="3">
    <source>
        <dbReference type="Proteomes" id="UP000075886"/>
    </source>
</evidence>
<proteinExistence type="predicted"/>
<dbReference type="STRING" id="69004.A0A182Q1V3"/>
<dbReference type="VEuPathDB" id="VectorBase:AFAF001436"/>
<sequence>MKFLLAAVLLAVSAVAVLGGPISMSNNNIGDIVKVDVDAEIDIKSEINVELVNQKASVTVTTCRQSVPKLQPEVVESFHRFGAHGKQTGPGSTGRVPDYRLADEMQRTCLPSKFAIIASWIVIDANLRHIQPTPPTGRWQVF</sequence>
<evidence type="ECO:0000256" key="1">
    <source>
        <dbReference type="SAM" id="SignalP"/>
    </source>
</evidence>
<feature type="signal peptide" evidence="1">
    <location>
        <begin position="1"/>
        <end position="19"/>
    </location>
</feature>
<protein>
    <submittedName>
        <fullName evidence="2">Uncharacterized protein</fullName>
    </submittedName>
</protein>
<keyword evidence="3" id="KW-1185">Reference proteome</keyword>
<organism evidence="2 3">
    <name type="scientific">Anopheles farauti</name>
    <dbReference type="NCBI Taxonomy" id="69004"/>
    <lineage>
        <taxon>Eukaryota</taxon>
        <taxon>Metazoa</taxon>
        <taxon>Ecdysozoa</taxon>
        <taxon>Arthropoda</taxon>
        <taxon>Hexapoda</taxon>
        <taxon>Insecta</taxon>
        <taxon>Pterygota</taxon>
        <taxon>Neoptera</taxon>
        <taxon>Endopterygota</taxon>
        <taxon>Diptera</taxon>
        <taxon>Nematocera</taxon>
        <taxon>Culicoidea</taxon>
        <taxon>Culicidae</taxon>
        <taxon>Anophelinae</taxon>
        <taxon>Anopheles</taxon>
    </lineage>
</organism>
<dbReference type="EnsemblMetazoa" id="AFAF001436-RA">
    <property type="protein sequence ID" value="AFAF001436-PA"/>
    <property type="gene ID" value="AFAF001436"/>
</dbReference>
<dbReference type="EMBL" id="AXCN02001614">
    <property type="status" value="NOT_ANNOTATED_CDS"/>
    <property type="molecule type" value="Genomic_DNA"/>
</dbReference>
<feature type="chain" id="PRO_5008132114" evidence="1">
    <location>
        <begin position="20"/>
        <end position="142"/>
    </location>
</feature>
<reference evidence="3" key="1">
    <citation type="submission" date="2014-01" db="EMBL/GenBank/DDBJ databases">
        <title>The Genome Sequence of Anopheles farauti FAR1 (V2).</title>
        <authorList>
            <consortium name="The Broad Institute Genomics Platform"/>
            <person name="Neafsey D.E."/>
            <person name="Besansky N."/>
            <person name="Howell P."/>
            <person name="Walton C."/>
            <person name="Young S.K."/>
            <person name="Zeng Q."/>
            <person name="Gargeya S."/>
            <person name="Fitzgerald M."/>
            <person name="Haas B."/>
            <person name="Abouelleil A."/>
            <person name="Allen A.W."/>
            <person name="Alvarado L."/>
            <person name="Arachchi H.M."/>
            <person name="Berlin A.M."/>
            <person name="Chapman S.B."/>
            <person name="Gainer-Dewar J."/>
            <person name="Goldberg J."/>
            <person name="Griggs A."/>
            <person name="Gujja S."/>
            <person name="Hansen M."/>
            <person name="Howarth C."/>
            <person name="Imamovic A."/>
            <person name="Ireland A."/>
            <person name="Larimer J."/>
            <person name="McCowan C."/>
            <person name="Murphy C."/>
            <person name="Pearson M."/>
            <person name="Poon T.W."/>
            <person name="Priest M."/>
            <person name="Roberts A."/>
            <person name="Saif S."/>
            <person name="Shea T."/>
            <person name="Sisk P."/>
            <person name="Sykes S."/>
            <person name="Wortman J."/>
            <person name="Nusbaum C."/>
            <person name="Birren B."/>
        </authorList>
    </citation>
    <scope>NUCLEOTIDE SEQUENCE [LARGE SCALE GENOMIC DNA]</scope>
    <source>
        <strain evidence="3">FAR1</strain>
    </source>
</reference>